<gene>
    <name evidence="6" type="ORF">ARB_01159</name>
</gene>
<dbReference type="Gene3D" id="1.25.40.250">
    <property type="entry name" value="ARM repeat, domain 1"/>
    <property type="match status" value="2"/>
</dbReference>
<keyword evidence="3 4" id="KW-0648">Protein biosynthesis</keyword>
<dbReference type="AlphaFoldDB" id="D4AY90"/>
<dbReference type="GO" id="GO:0003743">
    <property type="term" value="F:translation initiation factor activity"/>
    <property type="evidence" value="ECO:0007669"/>
    <property type="project" value="UniProtKB-UniRule"/>
</dbReference>
<dbReference type="GO" id="GO:0043022">
    <property type="term" value="F:ribosome binding"/>
    <property type="evidence" value="ECO:0007669"/>
    <property type="project" value="InterPro"/>
</dbReference>
<dbReference type="RefSeq" id="XP_003012546.1">
    <property type="nucleotide sequence ID" value="XM_003012500.1"/>
</dbReference>
<comment type="similarity">
    <text evidence="4">Belongs to the eIF-3 subunit K family.</text>
</comment>
<name>D4AY90_ARTBC</name>
<dbReference type="Pfam" id="PF10075">
    <property type="entry name" value="CSN8_PSD8_EIF3K"/>
    <property type="match status" value="1"/>
</dbReference>
<comment type="subcellular location">
    <subcellularLocation>
        <location evidence="4">Cytoplasm</location>
    </subcellularLocation>
</comment>
<dbReference type="PANTHER" id="PTHR13022:SF0">
    <property type="entry name" value="EUKARYOTIC TRANSLATION INITIATION FACTOR 3 SUBUNIT K"/>
    <property type="match status" value="1"/>
</dbReference>
<dbReference type="eggNOG" id="KOG3252">
    <property type="taxonomic scope" value="Eukaryota"/>
</dbReference>
<dbReference type="FunFam" id="1.10.10.10:FF:000389">
    <property type="entry name" value="Eukaryotic translation initiation factor 3 subunit K"/>
    <property type="match status" value="1"/>
</dbReference>
<dbReference type="GO" id="GO:0016282">
    <property type="term" value="C:eukaryotic 43S preinitiation complex"/>
    <property type="evidence" value="ECO:0007669"/>
    <property type="project" value="UniProtKB-UniRule"/>
</dbReference>
<dbReference type="InterPro" id="IPR016020">
    <property type="entry name" value="Transl_init_fac_sub12_N_euk"/>
</dbReference>
<evidence type="ECO:0000256" key="4">
    <source>
        <dbReference type="HAMAP-Rule" id="MF_03010"/>
    </source>
</evidence>
<dbReference type="GO" id="GO:0033290">
    <property type="term" value="C:eukaryotic 48S preinitiation complex"/>
    <property type="evidence" value="ECO:0007669"/>
    <property type="project" value="UniProtKB-UniRule"/>
</dbReference>
<dbReference type="KEGG" id="abe:ARB_01159"/>
<dbReference type="InterPro" id="IPR016024">
    <property type="entry name" value="ARM-type_fold"/>
</dbReference>
<dbReference type="STRING" id="663331.D4AY90"/>
<dbReference type="OMA" id="GDDLCAD"/>
<feature type="domain" description="PCI" evidence="5">
    <location>
        <begin position="46"/>
        <end position="250"/>
    </location>
</feature>
<dbReference type="GO" id="GO:0006446">
    <property type="term" value="P:regulation of translational initiation"/>
    <property type="evidence" value="ECO:0007669"/>
    <property type="project" value="InterPro"/>
</dbReference>
<evidence type="ECO:0000256" key="3">
    <source>
        <dbReference type="ARBA" id="ARBA00022917"/>
    </source>
</evidence>
<keyword evidence="1 4" id="KW-0963">Cytoplasm</keyword>
<dbReference type="HAMAP" id="MF_03010">
    <property type="entry name" value="eIF3k"/>
    <property type="match status" value="1"/>
</dbReference>
<dbReference type="SUPFAM" id="SSF46785">
    <property type="entry name" value="Winged helix' DNA-binding domain"/>
    <property type="match status" value="1"/>
</dbReference>
<dbReference type="HOGENOM" id="CLU_076723_0_1_1"/>
<dbReference type="Gene3D" id="1.10.10.10">
    <property type="entry name" value="Winged helix-like DNA-binding domain superfamily/Winged helix DNA-binding domain"/>
    <property type="match status" value="1"/>
</dbReference>
<protein>
    <recommendedName>
        <fullName evidence="4">Eukaryotic translation initiation factor 3 subunit K</fullName>
        <shortName evidence="4">eIF3k</shortName>
    </recommendedName>
    <alternativeName>
        <fullName evidence="4">eIF-3 p25</fullName>
    </alternativeName>
</protein>
<dbReference type="PANTHER" id="PTHR13022">
    <property type="entry name" value="EUKARYOTIC TRANSLATION INITIATION FACTOR 3 SUBUNIT 11"/>
    <property type="match status" value="1"/>
</dbReference>
<evidence type="ECO:0000313" key="7">
    <source>
        <dbReference type="Proteomes" id="UP000008866"/>
    </source>
</evidence>
<comment type="caution">
    <text evidence="6">The sequence shown here is derived from an EMBL/GenBank/DDBJ whole genome shotgun (WGS) entry which is preliminary data.</text>
</comment>
<dbReference type="InterPro" id="IPR009374">
    <property type="entry name" value="eIF3k"/>
</dbReference>
<reference evidence="7" key="1">
    <citation type="journal article" date="2011" name="Genome Biol.">
        <title>Comparative and functional genomics provide insights into the pathogenicity of dermatophytic fungi.</title>
        <authorList>
            <person name="Burmester A."/>
            <person name="Shelest E."/>
            <person name="Gloeckner G."/>
            <person name="Heddergott C."/>
            <person name="Schindler S."/>
            <person name="Staib P."/>
            <person name="Heidel A."/>
            <person name="Felder M."/>
            <person name="Petzold A."/>
            <person name="Szafranski K."/>
            <person name="Feuermann M."/>
            <person name="Pedruzzi I."/>
            <person name="Priebe S."/>
            <person name="Groth M."/>
            <person name="Winkler R."/>
            <person name="Li W."/>
            <person name="Kniemeyer O."/>
            <person name="Schroeckh V."/>
            <person name="Hertweck C."/>
            <person name="Hube B."/>
            <person name="White T.C."/>
            <person name="Platzer M."/>
            <person name="Guthke R."/>
            <person name="Heitman J."/>
            <person name="Woestemeyer J."/>
            <person name="Zipfel P.F."/>
            <person name="Monod M."/>
            <person name="Brakhage A.A."/>
        </authorList>
    </citation>
    <scope>NUCLEOTIDE SEQUENCE [LARGE SCALE GENOMIC DNA]</scope>
    <source>
        <strain evidence="7">ATCC MYA-4681 / CBS 112371</strain>
    </source>
</reference>
<dbReference type="Proteomes" id="UP000008866">
    <property type="component" value="Unassembled WGS sequence"/>
</dbReference>
<evidence type="ECO:0000259" key="5">
    <source>
        <dbReference type="PROSITE" id="PS50250"/>
    </source>
</evidence>
<comment type="subunit">
    <text evidence="4">Component of the eukaryotic translation initiation factor 3 (eIF-3) complex.</text>
</comment>
<organism evidence="6 7">
    <name type="scientific">Arthroderma benhamiae (strain ATCC MYA-4681 / CBS 112371)</name>
    <name type="common">Trichophyton mentagrophytes</name>
    <dbReference type="NCBI Taxonomy" id="663331"/>
    <lineage>
        <taxon>Eukaryota</taxon>
        <taxon>Fungi</taxon>
        <taxon>Dikarya</taxon>
        <taxon>Ascomycota</taxon>
        <taxon>Pezizomycotina</taxon>
        <taxon>Eurotiomycetes</taxon>
        <taxon>Eurotiomycetidae</taxon>
        <taxon>Onygenales</taxon>
        <taxon>Arthrodermataceae</taxon>
        <taxon>Trichophyton</taxon>
    </lineage>
</organism>
<dbReference type="InterPro" id="IPR036390">
    <property type="entry name" value="WH_DNA-bd_sf"/>
</dbReference>
<dbReference type="GeneID" id="9526617"/>
<dbReference type="EMBL" id="ABSU01000018">
    <property type="protein sequence ID" value="EFE31906.1"/>
    <property type="molecule type" value="Genomic_DNA"/>
</dbReference>
<evidence type="ECO:0000256" key="2">
    <source>
        <dbReference type="ARBA" id="ARBA00022540"/>
    </source>
</evidence>
<keyword evidence="7" id="KW-1185">Reference proteome</keyword>
<dbReference type="GO" id="GO:0003723">
    <property type="term" value="F:RNA binding"/>
    <property type="evidence" value="ECO:0007669"/>
    <property type="project" value="UniProtKB-UniRule"/>
</dbReference>
<evidence type="ECO:0000256" key="1">
    <source>
        <dbReference type="ARBA" id="ARBA00022490"/>
    </source>
</evidence>
<dbReference type="GO" id="GO:0001732">
    <property type="term" value="P:formation of cytoplasmic translation initiation complex"/>
    <property type="evidence" value="ECO:0007669"/>
    <property type="project" value="UniProtKB-UniRule"/>
</dbReference>
<dbReference type="PROSITE" id="PS50250">
    <property type="entry name" value="PCI"/>
    <property type="match status" value="1"/>
</dbReference>
<sequence>MSTGFDKCKTRPPHMDAILNGLDRYNPETTTVFQDYVVQQCEDRTFDCYANLALLKLYVDLVSYFFFSPAEINSYQFNPHLLNIETTTNILVKALTVFPSPAFSLSLALLPAYTQPFHNSAPAQGPSATLPIQTADFVESVQKLARLSTLLESAQYSLFWSTLNSDDLYADLIADVAGFEELIRVRIAVEVGKAFREISAEMLMDWLDVKGLDTLEKFVVDVCGWEVDKSGASGANDAKNVTVRVPRNKENEARGEVKGEKVGIEMFGRVIRRGFEQPA</sequence>
<dbReference type="InterPro" id="IPR033464">
    <property type="entry name" value="CSN8_PSD8_EIF3K"/>
</dbReference>
<accession>D4AY90</accession>
<proteinExistence type="inferred from homology"/>
<dbReference type="SUPFAM" id="SSF48371">
    <property type="entry name" value="ARM repeat"/>
    <property type="match status" value="1"/>
</dbReference>
<evidence type="ECO:0000313" key="6">
    <source>
        <dbReference type="EMBL" id="EFE31906.1"/>
    </source>
</evidence>
<comment type="function">
    <text evidence="4">Component of the eukaryotic translation initiation factor 3 (eIF-3) complex, which is involved in protein synthesis of a specialized repertoire of mRNAs and, together with other initiation factors, stimulates binding of mRNA and methionyl-tRNAi to the 40S ribosome. The eIF-3 complex specifically targets and initiates translation of a subset of mRNAs involved in cell proliferation.</text>
</comment>
<dbReference type="InterPro" id="IPR000717">
    <property type="entry name" value="PCI_dom"/>
</dbReference>
<keyword evidence="2 4" id="KW-0396">Initiation factor</keyword>
<dbReference type="InterPro" id="IPR036388">
    <property type="entry name" value="WH-like_DNA-bd_sf"/>
</dbReference>
<dbReference type="GO" id="GO:0005852">
    <property type="term" value="C:eukaryotic translation initiation factor 3 complex"/>
    <property type="evidence" value="ECO:0007669"/>
    <property type="project" value="UniProtKB-UniRule"/>
</dbReference>